<comment type="subcellular location">
    <subcellularLocation>
        <location evidence="2">Cytoplasm</location>
    </subcellularLocation>
</comment>
<feature type="coiled-coil region" evidence="5">
    <location>
        <begin position="251"/>
        <end position="285"/>
    </location>
</feature>
<dbReference type="SUPFAM" id="SSF55186">
    <property type="entry name" value="ThrRS/AlaRS common domain"/>
    <property type="match status" value="1"/>
</dbReference>
<evidence type="ECO:0000313" key="8">
    <source>
        <dbReference type="Proteomes" id="UP000192939"/>
    </source>
</evidence>
<reference evidence="7 8" key="1">
    <citation type="submission" date="2017-04" db="EMBL/GenBank/DDBJ databases">
        <authorList>
            <person name="Varghese N."/>
            <person name="Submissions S."/>
        </authorList>
    </citation>
    <scope>NUCLEOTIDE SEQUENCE [LARGE SCALE GENOMIC DNA]</scope>
    <source>
        <strain evidence="7 8">J12</strain>
    </source>
</reference>
<name>A0ABY1LWA9_9BACL</name>
<evidence type="ECO:0000313" key="7">
    <source>
        <dbReference type="EMBL" id="SMF18687.1"/>
    </source>
</evidence>
<dbReference type="EMBL" id="FXAE01000013">
    <property type="protein sequence ID" value="SMF18687.1"/>
    <property type="molecule type" value="Genomic_DNA"/>
</dbReference>
<evidence type="ECO:0000256" key="2">
    <source>
        <dbReference type="ARBA" id="ARBA00004496"/>
    </source>
</evidence>
<dbReference type="InterPro" id="IPR012947">
    <property type="entry name" value="tRNA_SAD"/>
</dbReference>
<protein>
    <submittedName>
        <fullName evidence="7">Alanyl-tRNA synthetase</fullName>
    </submittedName>
</protein>
<keyword evidence="3" id="KW-0479">Metal-binding</keyword>
<dbReference type="InterPro" id="IPR018163">
    <property type="entry name" value="Thr/Ala-tRNA-synth_IIc_edit"/>
</dbReference>
<accession>A0ABY1LWA9</accession>
<keyword evidence="8" id="KW-1185">Reference proteome</keyword>
<dbReference type="Proteomes" id="UP000192939">
    <property type="component" value="Unassembled WGS sequence"/>
</dbReference>
<dbReference type="SMART" id="SM00863">
    <property type="entry name" value="tRNA_SAD"/>
    <property type="match status" value="1"/>
</dbReference>
<organism evidence="7 8">
    <name type="scientific">Paenibacillus barengoltzii J12</name>
    <dbReference type="NCBI Taxonomy" id="935846"/>
    <lineage>
        <taxon>Bacteria</taxon>
        <taxon>Bacillati</taxon>
        <taxon>Bacillota</taxon>
        <taxon>Bacilli</taxon>
        <taxon>Bacillales</taxon>
        <taxon>Paenibacillaceae</taxon>
        <taxon>Paenibacillus</taxon>
    </lineage>
</organism>
<dbReference type="PANTHER" id="PTHR43462">
    <property type="entry name" value="ALANYL-TRNA EDITING PROTEIN"/>
    <property type="match status" value="1"/>
</dbReference>
<keyword evidence="4" id="KW-0862">Zinc</keyword>
<dbReference type="RefSeq" id="WP_028538770.1">
    <property type="nucleotide sequence ID" value="NZ_FXAE01000013.1"/>
</dbReference>
<evidence type="ECO:0000256" key="5">
    <source>
        <dbReference type="SAM" id="Coils"/>
    </source>
</evidence>
<dbReference type="Pfam" id="PF07973">
    <property type="entry name" value="tRNA_SAD"/>
    <property type="match status" value="1"/>
</dbReference>
<dbReference type="InterPro" id="IPR009000">
    <property type="entry name" value="Transl_B-barrel_sf"/>
</dbReference>
<dbReference type="InterPro" id="IPR003156">
    <property type="entry name" value="DHHA1_dom"/>
</dbReference>
<evidence type="ECO:0000256" key="4">
    <source>
        <dbReference type="ARBA" id="ARBA00022833"/>
    </source>
</evidence>
<gene>
    <name evidence="7" type="ORF">SAMN02744124_01730</name>
</gene>
<evidence type="ECO:0000256" key="3">
    <source>
        <dbReference type="ARBA" id="ARBA00022723"/>
    </source>
</evidence>
<comment type="cofactor">
    <cofactor evidence="1">
        <name>Zn(2+)</name>
        <dbReference type="ChEBI" id="CHEBI:29105"/>
    </cofactor>
</comment>
<dbReference type="Pfam" id="PF02272">
    <property type="entry name" value="DHHA1"/>
    <property type="match status" value="1"/>
</dbReference>
<dbReference type="Gene3D" id="2.40.30.130">
    <property type="match status" value="1"/>
</dbReference>
<feature type="domain" description="Alanyl-transfer RNA synthetases family profile" evidence="6">
    <location>
        <begin position="1"/>
        <end position="235"/>
    </location>
</feature>
<dbReference type="PROSITE" id="PS50860">
    <property type="entry name" value="AA_TRNA_LIGASE_II_ALA"/>
    <property type="match status" value="1"/>
</dbReference>
<dbReference type="Gene3D" id="3.30.980.10">
    <property type="entry name" value="Threonyl-trna Synthetase, Chain A, domain 2"/>
    <property type="match status" value="1"/>
</dbReference>
<evidence type="ECO:0000256" key="1">
    <source>
        <dbReference type="ARBA" id="ARBA00001947"/>
    </source>
</evidence>
<dbReference type="Gene3D" id="3.10.310.40">
    <property type="match status" value="1"/>
</dbReference>
<dbReference type="SUPFAM" id="SSF50447">
    <property type="entry name" value="Translation proteins"/>
    <property type="match status" value="1"/>
</dbReference>
<evidence type="ECO:0000259" key="6">
    <source>
        <dbReference type="PROSITE" id="PS50860"/>
    </source>
</evidence>
<proteinExistence type="predicted"/>
<dbReference type="InterPro" id="IPR018165">
    <property type="entry name" value="Ala-tRNA-synth_IIc_core"/>
</dbReference>
<keyword evidence="5" id="KW-0175">Coiled coil</keyword>
<dbReference type="InterPro" id="IPR051335">
    <property type="entry name" value="Alanyl-tRNA_Editing_Enzymes"/>
</dbReference>
<sequence>MTTRLYFDDAYLTHWTTRIKDKLEREDGIYVVLEESAFYPHGGGQPNDTGRIGGIPVLDVISEGDVVLHKVERFPEEAEARCEIDWDRRFDHMQQHSGQHLLSAVCRELYEAITVSFHLGEDYCTIDVERPELSAEQLEAIEREANRHIYLNHKISSYFVTQEEASRLPLVKPPKAVDRVRIVEMEDVEYNGCGGTHVAATGAIGMIKLLKTEKQKGNVRIFFKCGYRALREFQEQQHILATITAKLKTGRDSILERLDKWEDEQKRLQREYDTLKEAMDEVTVSELLEKREGGIIAQIYADKSLKDLQSLAQKLTAQTDAAVLLATEAEQKVVLAHNGSLSLSCGAFFKEHLSAYGGKGGGSDKLAQAGFSSWADALAFYEFVKQTVS</sequence>
<comment type="caution">
    <text evidence="7">The sequence shown here is derived from an EMBL/GenBank/DDBJ whole genome shotgun (WGS) entry which is preliminary data.</text>
</comment>
<dbReference type="PANTHER" id="PTHR43462:SF1">
    <property type="entry name" value="ALANYL-TRNA EDITING PROTEIN AARSD1"/>
    <property type="match status" value="1"/>
</dbReference>